<proteinExistence type="predicted"/>
<sequence>MFGIIGKTCLTPAMGIRHQTPNSLQTPTLLQTRKLLQTRTLL</sequence>
<organism evidence="1 2">
    <name type="scientific">Neorhodopirellula lusitana</name>
    <dbReference type="NCBI Taxonomy" id="445327"/>
    <lineage>
        <taxon>Bacteria</taxon>
        <taxon>Pseudomonadati</taxon>
        <taxon>Planctomycetota</taxon>
        <taxon>Planctomycetia</taxon>
        <taxon>Pirellulales</taxon>
        <taxon>Pirellulaceae</taxon>
        <taxon>Neorhodopirellula</taxon>
    </lineage>
</organism>
<gene>
    <name evidence="1" type="ORF">SAMN06265222_101538</name>
</gene>
<protein>
    <submittedName>
        <fullName evidence="1">Uncharacterized protein</fullName>
    </submittedName>
</protein>
<keyword evidence="2" id="KW-1185">Reference proteome</keyword>
<reference evidence="1 2" key="1">
    <citation type="submission" date="2017-05" db="EMBL/GenBank/DDBJ databases">
        <authorList>
            <person name="Varghese N."/>
            <person name="Submissions S."/>
        </authorList>
    </citation>
    <scope>NUCLEOTIDE SEQUENCE [LARGE SCALE GENOMIC DNA]</scope>
    <source>
        <strain evidence="1 2">DSM 25457</strain>
    </source>
</reference>
<evidence type="ECO:0000313" key="1">
    <source>
        <dbReference type="EMBL" id="SMP41110.1"/>
    </source>
</evidence>
<dbReference type="EMBL" id="FXUG01000001">
    <property type="protein sequence ID" value="SMP41110.1"/>
    <property type="molecule type" value="Genomic_DNA"/>
</dbReference>
<comment type="caution">
    <text evidence="1">The sequence shown here is derived from an EMBL/GenBank/DDBJ whole genome shotgun (WGS) entry which is preliminary data.</text>
</comment>
<accession>A0ABY1PQH3</accession>
<name>A0ABY1PQH3_9BACT</name>
<dbReference type="Proteomes" id="UP001158067">
    <property type="component" value="Unassembled WGS sequence"/>
</dbReference>
<evidence type="ECO:0000313" key="2">
    <source>
        <dbReference type="Proteomes" id="UP001158067"/>
    </source>
</evidence>